<gene>
    <name evidence="6" type="ORF">ASZ90_006660</name>
</gene>
<keyword evidence="4" id="KW-1133">Transmembrane helix</keyword>
<dbReference type="Gene3D" id="3.90.25.10">
    <property type="entry name" value="UDP-galactose 4-epimerase, domain 1"/>
    <property type="match status" value="1"/>
</dbReference>
<name>A0A0W8FRY5_9ZZZZ</name>
<dbReference type="PANTHER" id="PTHR43000">
    <property type="entry name" value="DTDP-D-GLUCOSE 4,6-DEHYDRATASE-RELATED"/>
    <property type="match status" value="1"/>
</dbReference>
<dbReference type="GO" id="GO:0009225">
    <property type="term" value="P:nucleotide-sugar metabolic process"/>
    <property type="evidence" value="ECO:0007669"/>
    <property type="project" value="InterPro"/>
</dbReference>
<proteinExistence type="predicted"/>
<evidence type="ECO:0000259" key="5">
    <source>
        <dbReference type="Pfam" id="PF16363"/>
    </source>
</evidence>
<comment type="caution">
    <text evidence="6">The sequence shown here is derived from an EMBL/GenBank/DDBJ whole genome shotgun (WGS) entry which is preliminary data.</text>
</comment>
<evidence type="ECO:0000256" key="3">
    <source>
        <dbReference type="ARBA" id="ARBA00023239"/>
    </source>
</evidence>
<keyword evidence="3 6" id="KW-0456">Lyase</keyword>
<dbReference type="CDD" id="cd05246">
    <property type="entry name" value="dTDP_GD_SDR_e"/>
    <property type="match status" value="1"/>
</dbReference>
<keyword evidence="2" id="KW-0520">NAD</keyword>
<dbReference type="InterPro" id="IPR005888">
    <property type="entry name" value="dTDP_Gluc_deHydtase"/>
</dbReference>
<protein>
    <submittedName>
        <fullName evidence="6">Dtdp-glucose 4,6-dehydratase</fullName>
        <ecNumber evidence="6">4.2.1.46</ecNumber>
    </submittedName>
</protein>
<evidence type="ECO:0000313" key="6">
    <source>
        <dbReference type="EMBL" id="KUG23554.1"/>
    </source>
</evidence>
<feature type="domain" description="NAD(P)-binding" evidence="5">
    <location>
        <begin position="15"/>
        <end position="331"/>
    </location>
</feature>
<sequence>MNKKNKNEIKFKNMLVTGGCGFIGSNFIRYLIKNKNYSGRIINVDCLTYAGNPENLAEIAADYSSRYIFQKVNICDEAKLKKIFSKYDIDGVCHFAAESHVDRSIKNPGNFIQTNIIGTFNLLESAKACGDKFKLFHHVSTDEVYGSLGNKGFFREDTPYRPNSPYSASKAASDHLVRAYCKTFALPVTISNCSNNYGPYQFPEKLIPLIILNALEGKPLPVYGDGKNVRDWLYVEDHCEAIWKIMTTGKKGETYNVGGSAEMENILIVQMICDILDEIKPARNGETRRSLITFVKDRPGHDRRYAIDFSKIKKELNWFPKESFDSGLRKTIKWYLHQKKWIKNIKTGAYQKWLKEQYG</sequence>
<organism evidence="6">
    <name type="scientific">hydrocarbon metagenome</name>
    <dbReference type="NCBI Taxonomy" id="938273"/>
    <lineage>
        <taxon>unclassified sequences</taxon>
        <taxon>metagenomes</taxon>
        <taxon>ecological metagenomes</taxon>
    </lineage>
</organism>
<dbReference type="SUPFAM" id="SSF51735">
    <property type="entry name" value="NAD(P)-binding Rossmann-fold domains"/>
    <property type="match status" value="1"/>
</dbReference>
<dbReference type="EC" id="4.2.1.46" evidence="6"/>
<dbReference type="Pfam" id="PF16363">
    <property type="entry name" value="GDP_Man_Dehyd"/>
    <property type="match status" value="1"/>
</dbReference>
<dbReference type="InterPro" id="IPR036291">
    <property type="entry name" value="NAD(P)-bd_dom_sf"/>
</dbReference>
<accession>A0A0W8FRY5</accession>
<dbReference type="InterPro" id="IPR016040">
    <property type="entry name" value="NAD(P)-bd_dom"/>
</dbReference>
<evidence type="ECO:0000256" key="1">
    <source>
        <dbReference type="ARBA" id="ARBA00001911"/>
    </source>
</evidence>
<keyword evidence="4" id="KW-0812">Transmembrane</keyword>
<dbReference type="GO" id="GO:0008460">
    <property type="term" value="F:dTDP-glucose 4,6-dehydratase activity"/>
    <property type="evidence" value="ECO:0007669"/>
    <property type="project" value="UniProtKB-EC"/>
</dbReference>
<dbReference type="EMBL" id="LNQE01000899">
    <property type="protein sequence ID" value="KUG23554.1"/>
    <property type="molecule type" value="Genomic_DNA"/>
</dbReference>
<reference evidence="6" key="1">
    <citation type="journal article" date="2015" name="Proc. Natl. Acad. Sci. U.S.A.">
        <title>Networks of energetic and metabolic interactions define dynamics in microbial communities.</title>
        <authorList>
            <person name="Embree M."/>
            <person name="Liu J.K."/>
            <person name="Al-Bassam M.M."/>
            <person name="Zengler K."/>
        </authorList>
    </citation>
    <scope>NUCLEOTIDE SEQUENCE</scope>
</reference>
<evidence type="ECO:0000256" key="4">
    <source>
        <dbReference type="SAM" id="Phobius"/>
    </source>
</evidence>
<feature type="transmembrane region" description="Helical" evidence="4">
    <location>
        <begin position="12"/>
        <end position="32"/>
    </location>
</feature>
<evidence type="ECO:0000256" key="2">
    <source>
        <dbReference type="ARBA" id="ARBA00023027"/>
    </source>
</evidence>
<dbReference type="AlphaFoldDB" id="A0A0W8FRY5"/>
<dbReference type="Gene3D" id="3.40.50.720">
    <property type="entry name" value="NAD(P)-binding Rossmann-like Domain"/>
    <property type="match status" value="1"/>
</dbReference>
<keyword evidence="4" id="KW-0472">Membrane</keyword>
<dbReference type="NCBIfam" id="TIGR01181">
    <property type="entry name" value="dTDP_gluc_dehyt"/>
    <property type="match status" value="1"/>
</dbReference>
<comment type="cofactor">
    <cofactor evidence="1">
        <name>NAD(+)</name>
        <dbReference type="ChEBI" id="CHEBI:57540"/>
    </cofactor>
</comment>